<evidence type="ECO:0000256" key="4">
    <source>
        <dbReference type="ARBA" id="ARBA00022989"/>
    </source>
</evidence>
<evidence type="ECO:0000256" key="2">
    <source>
        <dbReference type="ARBA" id="ARBA00022448"/>
    </source>
</evidence>
<dbReference type="Gene3D" id="3.40.190.120">
    <property type="entry name" value="Osmoprotection protein (prox), domain 2"/>
    <property type="match status" value="1"/>
</dbReference>
<comment type="subcellular location">
    <subcellularLocation>
        <location evidence="1 8">Cell membrane</location>
        <topology evidence="1 8">Multi-pass membrane protein</topology>
    </subcellularLocation>
</comment>
<keyword evidence="3 8" id="KW-0812">Transmembrane</keyword>
<keyword evidence="5 8" id="KW-0472">Membrane</keyword>
<dbReference type="InterPro" id="IPR007210">
    <property type="entry name" value="ABC_Gly_betaine_transp_sub-bd"/>
</dbReference>
<evidence type="ECO:0000256" key="8">
    <source>
        <dbReference type="RuleBase" id="RU363032"/>
    </source>
</evidence>
<evidence type="ECO:0000259" key="9">
    <source>
        <dbReference type="PROSITE" id="PS50928"/>
    </source>
</evidence>
<dbReference type="GO" id="GO:0043190">
    <property type="term" value="C:ATP-binding cassette (ABC) transporter complex"/>
    <property type="evidence" value="ECO:0007669"/>
    <property type="project" value="InterPro"/>
</dbReference>
<evidence type="ECO:0000313" key="10">
    <source>
        <dbReference type="EMBL" id="TQF15244.1"/>
    </source>
</evidence>
<dbReference type="Gene3D" id="3.40.190.10">
    <property type="entry name" value="Periplasmic binding protein-like II"/>
    <property type="match status" value="1"/>
</dbReference>
<evidence type="ECO:0000313" key="11">
    <source>
        <dbReference type="Proteomes" id="UP000315369"/>
    </source>
</evidence>
<dbReference type="GO" id="GO:0022857">
    <property type="term" value="F:transmembrane transporter activity"/>
    <property type="evidence" value="ECO:0007669"/>
    <property type="project" value="InterPro"/>
</dbReference>
<keyword evidence="4 8" id="KW-1133">Transmembrane helix</keyword>
<dbReference type="SUPFAM" id="SSF161098">
    <property type="entry name" value="MetI-like"/>
    <property type="match status" value="1"/>
</dbReference>
<comment type="similarity">
    <text evidence="6">In the C-terminal section; belongs to the OsmX family.</text>
</comment>
<dbReference type="PANTHER" id="PTHR30177:SF4">
    <property type="entry name" value="OSMOPROTECTANT IMPORT PERMEASE PROTEIN OSMW"/>
    <property type="match status" value="1"/>
</dbReference>
<organism evidence="10 11">
    <name type="scientific">Myxococcus llanfairpwllgwyngyllgogerychwyrndrobwllllantysiliogogogochensis</name>
    <dbReference type="NCBI Taxonomy" id="2590453"/>
    <lineage>
        <taxon>Bacteria</taxon>
        <taxon>Pseudomonadati</taxon>
        <taxon>Myxococcota</taxon>
        <taxon>Myxococcia</taxon>
        <taxon>Myxococcales</taxon>
        <taxon>Cystobacterineae</taxon>
        <taxon>Myxococcaceae</taxon>
        <taxon>Myxococcus</taxon>
    </lineage>
</organism>
<keyword evidence="11" id="KW-1185">Reference proteome</keyword>
<feature type="transmembrane region" description="Helical" evidence="8">
    <location>
        <begin position="423"/>
        <end position="449"/>
    </location>
</feature>
<reference evidence="10 11" key="1">
    <citation type="submission" date="2019-06" db="EMBL/GenBank/DDBJ databases">
        <authorList>
            <person name="Livingstone P."/>
            <person name="Whitworth D."/>
        </authorList>
    </citation>
    <scope>NUCLEOTIDE SEQUENCE [LARGE SCALE GENOMIC DNA]</scope>
    <source>
        <strain evidence="10 11">AM401</strain>
    </source>
</reference>
<dbReference type="Pfam" id="PF00528">
    <property type="entry name" value="BPD_transp_1"/>
    <property type="match status" value="1"/>
</dbReference>
<comment type="caution">
    <text evidence="10">The sequence shown here is derived from an EMBL/GenBank/DDBJ whole genome shotgun (WGS) entry which is preliminary data.</text>
</comment>
<dbReference type="PROSITE" id="PS50928">
    <property type="entry name" value="ABC_TM1"/>
    <property type="match status" value="1"/>
</dbReference>
<dbReference type="Pfam" id="PF04069">
    <property type="entry name" value="OpuAC"/>
    <property type="match status" value="1"/>
</dbReference>
<dbReference type="InterPro" id="IPR035906">
    <property type="entry name" value="MetI-like_sf"/>
</dbReference>
<gene>
    <name evidence="10" type="ORF">FJV41_14745</name>
</gene>
<dbReference type="CDD" id="cd06261">
    <property type="entry name" value="TM_PBP2"/>
    <property type="match status" value="1"/>
</dbReference>
<dbReference type="GO" id="GO:0031460">
    <property type="term" value="P:glycine betaine transport"/>
    <property type="evidence" value="ECO:0007669"/>
    <property type="project" value="UniProtKB-ARBA"/>
</dbReference>
<dbReference type="InterPro" id="IPR000515">
    <property type="entry name" value="MetI-like"/>
</dbReference>
<sequence length="504" mass="53971">MGLVLLLMFSLVLASCERASTTHGEPNVRVGSKKFTESVILGEMVTQLARSTGASVRHRRELGGTAVLWEALRRGELDVYPEYTGTLRQELLSGRKLPDDAALRVALAEEGLRMSAPLGFNNTYALGMKEAEAERLGIRTISDLRAHPELRFGFSNEFMERGDGWPALRDSYRLPQRDVRGLDHDLAYRGLDAGSVQVTDLYSTDAEIAAYGLRVLVDDVHHFPAYDAVLLYRADFESRAPEALAAILRLSGTLSEEKMVKLNARARLERVPEAQVASDFLAQSLGVSTVVRGEGLASRVWLRTREHLFLVGVSLLAALALAVPLGVLAARSPRLGQGVLGLAGVIQTIPSLALLVVMIPLLGIGSRPAIAALFLYSLLPIVRNTASGLTGIPLEVRESAEALGLPPLARLWRIDLPMASPSILAGIQTAAVINVGTATLGALVGAGGYGQPILTGIRLDDTRLILEGAIPAAVLALLVSGAFEAVGRVLVPKGLRLRAESESR</sequence>
<dbReference type="OrthoDB" id="9781705at2"/>
<evidence type="ECO:0000256" key="3">
    <source>
        <dbReference type="ARBA" id="ARBA00022692"/>
    </source>
</evidence>
<dbReference type="FunFam" id="1.10.3720.10:FF:000001">
    <property type="entry name" value="Glycine betaine ABC transporter, permease"/>
    <property type="match status" value="1"/>
</dbReference>
<proteinExistence type="inferred from homology"/>
<dbReference type="AlphaFoldDB" id="A0A540X3I5"/>
<feature type="transmembrane region" description="Helical" evidence="8">
    <location>
        <begin position="308"/>
        <end position="327"/>
    </location>
</feature>
<comment type="similarity">
    <text evidence="8">Belongs to the binding-protein-dependent transport system permease family.</text>
</comment>
<protein>
    <submittedName>
        <fullName evidence="10">ABC transporter permease subunit</fullName>
    </submittedName>
</protein>
<dbReference type="SUPFAM" id="SSF53850">
    <property type="entry name" value="Periplasmic binding protein-like II"/>
    <property type="match status" value="1"/>
</dbReference>
<dbReference type="Proteomes" id="UP000315369">
    <property type="component" value="Unassembled WGS sequence"/>
</dbReference>
<dbReference type="PANTHER" id="PTHR30177">
    <property type="entry name" value="GLYCINE BETAINE/L-PROLINE TRANSPORT SYSTEM PERMEASE PROTEIN PROW"/>
    <property type="match status" value="1"/>
</dbReference>
<dbReference type="EMBL" id="VIFM01000048">
    <property type="protein sequence ID" value="TQF15244.1"/>
    <property type="molecule type" value="Genomic_DNA"/>
</dbReference>
<name>A0A540X3I5_9BACT</name>
<accession>A0A540X3I5</accession>
<dbReference type="Gene3D" id="1.10.3720.10">
    <property type="entry name" value="MetI-like"/>
    <property type="match status" value="1"/>
</dbReference>
<evidence type="ECO:0000256" key="1">
    <source>
        <dbReference type="ARBA" id="ARBA00004651"/>
    </source>
</evidence>
<comment type="similarity">
    <text evidence="7">In the N-terminal section; belongs to the binding-protein-dependent transport system permease family.</text>
</comment>
<dbReference type="InterPro" id="IPR041894">
    <property type="entry name" value="PBP2_ProX-like"/>
</dbReference>
<evidence type="ECO:0000256" key="5">
    <source>
        <dbReference type="ARBA" id="ARBA00023136"/>
    </source>
</evidence>
<dbReference type="CDD" id="cd13607">
    <property type="entry name" value="PBP2_AfProX_like"/>
    <property type="match status" value="1"/>
</dbReference>
<evidence type="ECO:0000256" key="6">
    <source>
        <dbReference type="ARBA" id="ARBA00035642"/>
    </source>
</evidence>
<keyword evidence="2 8" id="KW-0813">Transport</keyword>
<feature type="domain" description="ABC transmembrane type-1" evidence="9">
    <location>
        <begin position="304"/>
        <end position="487"/>
    </location>
</feature>
<feature type="transmembrane region" description="Helical" evidence="8">
    <location>
        <begin position="339"/>
        <end position="359"/>
    </location>
</feature>
<feature type="transmembrane region" description="Helical" evidence="8">
    <location>
        <begin position="365"/>
        <end position="382"/>
    </location>
</feature>
<feature type="transmembrane region" description="Helical" evidence="8">
    <location>
        <begin position="469"/>
        <end position="491"/>
    </location>
</feature>
<evidence type="ECO:0000256" key="7">
    <source>
        <dbReference type="ARBA" id="ARBA00035652"/>
    </source>
</evidence>
<dbReference type="InterPro" id="IPR051204">
    <property type="entry name" value="ABC_transp_perm/SBD"/>
</dbReference>